<evidence type="ECO:0000256" key="1">
    <source>
        <dbReference type="SAM" id="Phobius"/>
    </source>
</evidence>
<dbReference type="Proteomes" id="UP000494206">
    <property type="component" value="Unassembled WGS sequence"/>
</dbReference>
<keyword evidence="1" id="KW-0472">Membrane</keyword>
<accession>A0A8S1EYF2</accession>
<feature type="transmembrane region" description="Helical" evidence="1">
    <location>
        <begin position="12"/>
        <end position="29"/>
    </location>
</feature>
<feature type="transmembrane region" description="Helical" evidence="1">
    <location>
        <begin position="259"/>
        <end position="276"/>
    </location>
</feature>
<organism evidence="2 3">
    <name type="scientific">Caenorhabditis bovis</name>
    <dbReference type="NCBI Taxonomy" id="2654633"/>
    <lineage>
        <taxon>Eukaryota</taxon>
        <taxon>Metazoa</taxon>
        <taxon>Ecdysozoa</taxon>
        <taxon>Nematoda</taxon>
        <taxon>Chromadorea</taxon>
        <taxon>Rhabditida</taxon>
        <taxon>Rhabditina</taxon>
        <taxon>Rhabditomorpha</taxon>
        <taxon>Rhabditoidea</taxon>
        <taxon>Rhabditidae</taxon>
        <taxon>Peloderinae</taxon>
        <taxon>Caenorhabditis</taxon>
    </lineage>
</organism>
<comment type="caution">
    <text evidence="2">The sequence shown here is derived from an EMBL/GenBank/DDBJ whole genome shotgun (WGS) entry which is preliminary data.</text>
</comment>
<feature type="transmembrane region" description="Helical" evidence="1">
    <location>
        <begin position="41"/>
        <end position="63"/>
    </location>
</feature>
<feature type="transmembrane region" description="Helical" evidence="1">
    <location>
        <begin position="188"/>
        <end position="210"/>
    </location>
</feature>
<keyword evidence="3" id="KW-1185">Reference proteome</keyword>
<dbReference type="EMBL" id="CADEPM010000004">
    <property type="protein sequence ID" value="CAB3405206.1"/>
    <property type="molecule type" value="Genomic_DNA"/>
</dbReference>
<evidence type="ECO:0000313" key="2">
    <source>
        <dbReference type="EMBL" id="CAB3405206.1"/>
    </source>
</evidence>
<gene>
    <name evidence="2" type="ORF">CBOVIS_LOCUS7431</name>
</gene>
<feature type="transmembrane region" description="Helical" evidence="1">
    <location>
        <begin position="135"/>
        <end position="154"/>
    </location>
</feature>
<name>A0A8S1EYF2_9PELO</name>
<keyword evidence="1" id="KW-0812">Transmembrane</keyword>
<feature type="transmembrane region" description="Helical" evidence="1">
    <location>
        <begin position="99"/>
        <end position="115"/>
    </location>
</feature>
<sequence length="301" mass="34314">MFNAFGEYSEIGAIAYRGVIPILYLLAVYKNRHRERATSTLAISRMFAIVLIADGLIKSFNYYVESNSAAELTEIPLAYAVFATISLILLVIHDRILDGPIISTYLLLLAVQRYVMLVGRPDLHKYVTGVWMSNILNITIILGVINTASIYLNCQFELIEVCSLNCVLRNQFACNNGTAMALKLIGQLYLNVVIQLLFPIISLIIYAILFWRTFKPRHCSDRSKRDQFDVSWTTIPTLIAIVAQWCAEILASRRDYPELCNHNAFCVLIPIGYIFGDVRHWRNLKDCVCRRARVNNSMGRY</sequence>
<feature type="transmembrane region" description="Helical" evidence="1">
    <location>
        <begin position="230"/>
        <end position="247"/>
    </location>
</feature>
<keyword evidence="1" id="KW-1133">Transmembrane helix</keyword>
<protein>
    <submittedName>
        <fullName evidence="2">Uncharacterized protein</fullName>
    </submittedName>
</protein>
<feature type="transmembrane region" description="Helical" evidence="1">
    <location>
        <begin position="75"/>
        <end position="92"/>
    </location>
</feature>
<proteinExistence type="predicted"/>
<evidence type="ECO:0000313" key="3">
    <source>
        <dbReference type="Proteomes" id="UP000494206"/>
    </source>
</evidence>
<reference evidence="2 3" key="1">
    <citation type="submission" date="2020-04" db="EMBL/GenBank/DDBJ databases">
        <authorList>
            <person name="Laetsch R D."/>
            <person name="Stevens L."/>
            <person name="Kumar S."/>
            <person name="Blaxter L. M."/>
        </authorList>
    </citation>
    <scope>NUCLEOTIDE SEQUENCE [LARGE SCALE GENOMIC DNA]</scope>
</reference>
<dbReference type="AlphaFoldDB" id="A0A8S1EYF2"/>